<evidence type="ECO:0000313" key="3">
    <source>
        <dbReference type="Proteomes" id="UP000239872"/>
    </source>
</evidence>
<keyword evidence="1" id="KW-1133">Transmembrane helix</keyword>
<organism evidence="2 3">
    <name type="scientific">Flavipsychrobacter stenotrophus</name>
    <dbReference type="NCBI Taxonomy" id="2077091"/>
    <lineage>
        <taxon>Bacteria</taxon>
        <taxon>Pseudomonadati</taxon>
        <taxon>Bacteroidota</taxon>
        <taxon>Chitinophagia</taxon>
        <taxon>Chitinophagales</taxon>
        <taxon>Chitinophagaceae</taxon>
        <taxon>Flavipsychrobacter</taxon>
    </lineage>
</organism>
<accession>A0A2S7SSZ6</accession>
<feature type="transmembrane region" description="Helical" evidence="1">
    <location>
        <begin position="151"/>
        <end position="170"/>
    </location>
</feature>
<evidence type="ECO:0000256" key="1">
    <source>
        <dbReference type="SAM" id="Phobius"/>
    </source>
</evidence>
<dbReference type="RefSeq" id="WP_105040523.1">
    <property type="nucleotide sequence ID" value="NZ_PPSL01000005.1"/>
</dbReference>
<keyword evidence="1" id="KW-0472">Membrane</keyword>
<evidence type="ECO:0000313" key="2">
    <source>
        <dbReference type="EMBL" id="PQJ09751.1"/>
    </source>
</evidence>
<keyword evidence="3" id="KW-1185">Reference proteome</keyword>
<gene>
    <name evidence="2" type="ORF">CJD36_017635</name>
</gene>
<feature type="transmembrane region" description="Helical" evidence="1">
    <location>
        <begin position="176"/>
        <end position="198"/>
    </location>
</feature>
<sequence>MGKPLTQSGKPYITTINTGKIEAGEVKTADTVIIADNQRYPRSLVTGYSDGKTEYVHVVKPTNDFAKKVYSGRIDVYQFVLRNTVITPVNGIGGGSHRIDKETSNIMYMSTPASPAIMLINYKDLKQIIPAEHPANEWLVKYNKCARSQHALRCTYAGAMAAGLIGLAINSKKNDVAVNAISGSLTGIGLVGWIAIGFSKENNKFKLQKAIAVYNGADYTAKP</sequence>
<keyword evidence="1" id="KW-0812">Transmembrane</keyword>
<dbReference type="AlphaFoldDB" id="A0A2S7SSZ6"/>
<reference evidence="2 3" key="1">
    <citation type="submission" date="2018-01" db="EMBL/GenBank/DDBJ databases">
        <title>A novel member of the phylum Bacteroidetes isolated from glacier ice.</title>
        <authorList>
            <person name="Liu Q."/>
            <person name="Xin Y.-H."/>
        </authorList>
    </citation>
    <scope>NUCLEOTIDE SEQUENCE [LARGE SCALE GENOMIC DNA]</scope>
    <source>
        <strain evidence="2 3">RB1R16</strain>
    </source>
</reference>
<protein>
    <submittedName>
        <fullName evidence="2">Uncharacterized protein</fullName>
    </submittedName>
</protein>
<name>A0A2S7SSZ6_9BACT</name>
<comment type="caution">
    <text evidence="2">The sequence shown here is derived from an EMBL/GenBank/DDBJ whole genome shotgun (WGS) entry which is preliminary data.</text>
</comment>
<dbReference type="Proteomes" id="UP000239872">
    <property type="component" value="Unassembled WGS sequence"/>
</dbReference>
<proteinExistence type="predicted"/>
<dbReference type="EMBL" id="PPSL01000005">
    <property type="protein sequence ID" value="PQJ09751.1"/>
    <property type="molecule type" value="Genomic_DNA"/>
</dbReference>